<feature type="region of interest" description="Disordered" evidence="1">
    <location>
        <begin position="18"/>
        <end position="90"/>
    </location>
</feature>
<dbReference type="InterPro" id="IPR039928">
    <property type="entry name" value="LNK"/>
</dbReference>
<dbReference type="PANTHER" id="PTHR33334:SF5">
    <property type="entry name" value="PROTEIN LNK2"/>
    <property type="match status" value="1"/>
</dbReference>
<feature type="compositionally biased region" description="Polar residues" evidence="1">
    <location>
        <begin position="703"/>
        <end position="716"/>
    </location>
</feature>
<accession>A0A5B6ZU14</accession>
<dbReference type="AlphaFoldDB" id="A0A5B6ZU14"/>
<protein>
    <recommendedName>
        <fullName evidence="3">Protein LNK2</fullName>
    </recommendedName>
</protein>
<feature type="region of interest" description="Disordered" evidence="1">
    <location>
        <begin position="703"/>
        <end position="729"/>
    </location>
</feature>
<evidence type="ECO:0008006" key="3">
    <source>
        <dbReference type="Google" id="ProtNLM"/>
    </source>
</evidence>
<gene>
    <name evidence="2" type="ORF">Din_016427</name>
</gene>
<proteinExistence type="predicted"/>
<name>A0A5B6ZU14_DAVIN</name>
<reference evidence="2" key="1">
    <citation type="submission" date="2019-08" db="EMBL/GenBank/DDBJ databases">
        <title>Reference gene set and small RNA set construction with multiple tissues from Davidia involucrata Baill.</title>
        <authorList>
            <person name="Yang H."/>
            <person name="Zhou C."/>
            <person name="Li G."/>
            <person name="Wang J."/>
            <person name="Gao P."/>
            <person name="Wang M."/>
            <person name="Wang R."/>
            <person name="Zhao Y."/>
        </authorList>
    </citation>
    <scope>NUCLEOTIDE SEQUENCE</scope>
    <source>
        <tissue evidence="2">Mixed with DoveR01_LX</tissue>
    </source>
</reference>
<evidence type="ECO:0000256" key="1">
    <source>
        <dbReference type="SAM" id="MobiDB-lite"/>
    </source>
</evidence>
<organism evidence="2">
    <name type="scientific">Davidia involucrata</name>
    <name type="common">Dove tree</name>
    <dbReference type="NCBI Taxonomy" id="16924"/>
    <lineage>
        <taxon>Eukaryota</taxon>
        <taxon>Viridiplantae</taxon>
        <taxon>Streptophyta</taxon>
        <taxon>Embryophyta</taxon>
        <taxon>Tracheophyta</taxon>
        <taxon>Spermatophyta</taxon>
        <taxon>Magnoliopsida</taxon>
        <taxon>eudicotyledons</taxon>
        <taxon>Gunneridae</taxon>
        <taxon>Pentapetalae</taxon>
        <taxon>asterids</taxon>
        <taxon>Cornales</taxon>
        <taxon>Nyssaceae</taxon>
        <taxon>Davidia</taxon>
    </lineage>
</organism>
<dbReference type="GO" id="GO:0007623">
    <property type="term" value="P:circadian rhythm"/>
    <property type="evidence" value="ECO:0007669"/>
    <property type="project" value="InterPro"/>
</dbReference>
<dbReference type="GO" id="GO:0006355">
    <property type="term" value="P:regulation of DNA-templated transcription"/>
    <property type="evidence" value="ECO:0007669"/>
    <property type="project" value="InterPro"/>
</dbReference>
<evidence type="ECO:0000313" key="2">
    <source>
        <dbReference type="EMBL" id="MPA46986.1"/>
    </source>
</evidence>
<sequence>MFDWNDEELTNIIWGKAGESDDHIVPYPGGSEQKPPGLYEDGIKKELNQEAANTKPAEQKKPISKTNIHGGKLERNAQYDTNGGLSPAGFDKDSWPDLSLSITAKTDKDSMGTDLSNNLTEISKCDSSRCDETARLENGSEIFQNRNEDREQGDFVDYGWANIGSFDDLDRIFSNDDTLFGHVSLDNADELWSSSKDVTNTPEKSFPLSINSPNSGLGALRSTFEQFEIKTEYVLDQDQSFTPGYGKMNDPTSHPPQNVQASVDAIEYAGCKSKISVKGKTALEMVGNTPAFSSHLDTETVATPNEFVDKLFSCVQVNRQKKLLKGRKKADEKTEGRQLQDLCSTWSPSGNQFQQFDGRFAPPMAQTCLSPVLSQQRQLQGPESLQYLHFSNPLLAPSVYRNMTNQYAAMLVLPQFHSGDNTHQPLLSGYEVSPGNANPLNKSPDAHVKPLSMTPQEKIEKLRRRQQMRAMLAIQKQQQQFSHQVPCTDHSMTHKCSHENQMQLMEGNIEFEENLSSLPSLEANSPIEQDDSNTICIAIDDCSVEDTILHRLQETIEKLDIRIRLCIRDSLFRLAQSAMQRHYASERSSTNRSNRDELEVLTKEEINSHNRFARFPDVETETNPTDRTIAHLLFHRPLDLPGKHPETPESLVCAKNTCKRMETGLMSLPKGYLPESSKHKPNLSLQGSKISCLFVDGDHSKNSPCIGSSENASNNEPADAGAMEIESSH</sequence>
<dbReference type="EMBL" id="GHES01016427">
    <property type="protein sequence ID" value="MPA46986.1"/>
    <property type="molecule type" value="Transcribed_RNA"/>
</dbReference>
<dbReference type="PANTHER" id="PTHR33334">
    <property type="entry name" value="PROTEIN LNK1"/>
    <property type="match status" value="1"/>
</dbReference>